<evidence type="ECO:0000256" key="3">
    <source>
        <dbReference type="PIRSR" id="PIRSR039026-2"/>
    </source>
</evidence>
<gene>
    <name evidence="4" type="ORF">H2509_09495</name>
</gene>
<keyword evidence="1" id="KW-0732">Signal</keyword>
<dbReference type="EMBL" id="JACFXV010000048">
    <property type="protein sequence ID" value="MBA5777360.1"/>
    <property type="molecule type" value="Genomic_DNA"/>
</dbReference>
<dbReference type="Gene3D" id="3.40.190.170">
    <property type="entry name" value="Bacterial extracellular solute-binding protein, family 7"/>
    <property type="match status" value="1"/>
</dbReference>
<dbReference type="GO" id="GO:0031317">
    <property type="term" value="C:tripartite ATP-independent periplasmic transporter complex"/>
    <property type="evidence" value="ECO:0007669"/>
    <property type="project" value="InterPro"/>
</dbReference>
<dbReference type="InterPro" id="IPR026289">
    <property type="entry name" value="SBP_TakP-like"/>
</dbReference>
<dbReference type="Gene3D" id="3.40.190.10">
    <property type="entry name" value="Periplasmic binding protein-like II"/>
    <property type="match status" value="1"/>
</dbReference>
<dbReference type="PIRSF" id="PIRSF039026">
    <property type="entry name" value="SiaP"/>
    <property type="match status" value="1"/>
</dbReference>
<feature type="binding site" evidence="3">
    <location>
        <position position="216"/>
    </location>
    <ligand>
        <name>Na(+)</name>
        <dbReference type="ChEBI" id="CHEBI:29101"/>
    </ligand>
</feature>
<protein>
    <submittedName>
        <fullName evidence="4">TRAP transporter substrate-binding protein</fullName>
    </submittedName>
</protein>
<dbReference type="Proteomes" id="UP000541109">
    <property type="component" value="Unassembled WGS sequence"/>
</dbReference>
<dbReference type="NCBIfam" id="TIGR01409">
    <property type="entry name" value="TAT_signal_seq"/>
    <property type="match status" value="1"/>
</dbReference>
<dbReference type="PANTHER" id="PTHR33376">
    <property type="match status" value="1"/>
</dbReference>
<dbReference type="InterPro" id="IPR006311">
    <property type="entry name" value="TAT_signal"/>
</dbReference>
<name>A0A839ACA5_9HYPH</name>
<feature type="binding site" evidence="3">
    <location>
        <position position="215"/>
    </location>
    <ligand>
        <name>substrate</name>
    </ligand>
</feature>
<proteinExistence type="predicted"/>
<feature type="binding site" evidence="2">
    <location>
        <position position="178"/>
    </location>
    <ligand>
        <name>substrate</name>
    </ligand>
</feature>
<evidence type="ECO:0000313" key="4">
    <source>
        <dbReference type="EMBL" id="MBA5777360.1"/>
    </source>
</evidence>
<dbReference type="GO" id="GO:0055085">
    <property type="term" value="P:transmembrane transport"/>
    <property type="evidence" value="ECO:0007669"/>
    <property type="project" value="InterPro"/>
</dbReference>
<dbReference type="Pfam" id="PF03480">
    <property type="entry name" value="DctP"/>
    <property type="match status" value="1"/>
</dbReference>
<accession>A0A839ACA5</accession>
<dbReference type="GO" id="GO:0046872">
    <property type="term" value="F:metal ion binding"/>
    <property type="evidence" value="ECO:0007669"/>
    <property type="project" value="UniProtKB-KW"/>
</dbReference>
<keyword evidence="3" id="KW-0479">Metal-binding</keyword>
<dbReference type="CDD" id="cd13604">
    <property type="entry name" value="PBP2_TRAP_ketoacid_lactate_like"/>
    <property type="match status" value="1"/>
</dbReference>
<dbReference type="InterPro" id="IPR019546">
    <property type="entry name" value="TAT_signal_bac_arc"/>
</dbReference>
<evidence type="ECO:0000256" key="1">
    <source>
        <dbReference type="ARBA" id="ARBA00022729"/>
    </source>
</evidence>
<evidence type="ECO:0000256" key="2">
    <source>
        <dbReference type="PIRSR" id="PIRSR039026-1"/>
    </source>
</evidence>
<dbReference type="RefSeq" id="WP_182164669.1">
    <property type="nucleotide sequence ID" value="NZ_JACFXV010000048.1"/>
</dbReference>
<dbReference type="PANTHER" id="PTHR33376:SF5">
    <property type="entry name" value="EXTRACYTOPLASMIC SOLUTE RECEPTOR PROTEIN"/>
    <property type="match status" value="1"/>
</dbReference>
<keyword evidence="5" id="KW-1185">Reference proteome</keyword>
<sequence length="366" mass="39966">MDRRSFLKNAGIGVGATAAASTLAAPAIAQGTKEMVIVSTWPRDMPGLGISAQRLAARIGELTEGRINVQYFAAGERVGAFDSFDEVASGNAQGYIGADYYWKGKHPAWAYFTAVPFGLTYAEFDAWIKYGGGQELWDELADGFGLKNFNAGNTGVQMGGWFNKEIETPDDLKGLKMRIPGLGGDVMAKLGASPVSLPGGQIYENLVSGAVDATEWVGPYNDYFMKFYEAAKYYYYPGFHEPGSALALGMNKSWFTSLSKTDQAIIEAACNEENARQMAETNAENGRYLDKLTKEHGVVLKEFSDEVYEAFGEASEEVFEETRAHSDLAGRVHDSFANARSQIGRWMLLADTGYTVKRNRALGITI</sequence>
<evidence type="ECO:0000313" key="5">
    <source>
        <dbReference type="Proteomes" id="UP000541109"/>
    </source>
</evidence>
<feature type="binding site" evidence="2">
    <location>
        <position position="157"/>
    </location>
    <ligand>
        <name>substrate</name>
    </ligand>
</feature>
<comment type="caution">
    <text evidence="4">The sequence shown here is derived from an EMBL/GenBank/DDBJ whole genome shotgun (WGS) entry which is preliminary data.</text>
</comment>
<organism evidence="4 5">
    <name type="scientific">Stappia albiluteola</name>
    <dbReference type="NCBI Taxonomy" id="2758565"/>
    <lineage>
        <taxon>Bacteria</taxon>
        <taxon>Pseudomonadati</taxon>
        <taxon>Pseudomonadota</taxon>
        <taxon>Alphaproteobacteria</taxon>
        <taxon>Hyphomicrobiales</taxon>
        <taxon>Stappiaceae</taxon>
        <taxon>Stappia</taxon>
    </lineage>
</organism>
<dbReference type="NCBIfam" id="NF037995">
    <property type="entry name" value="TRAP_S1"/>
    <property type="match status" value="1"/>
</dbReference>
<feature type="binding site" evidence="3">
    <location>
        <position position="241"/>
    </location>
    <ligand>
        <name>substrate</name>
    </ligand>
</feature>
<dbReference type="InterPro" id="IPR018389">
    <property type="entry name" value="DctP_fam"/>
</dbReference>
<reference evidence="4 5" key="1">
    <citation type="submission" date="2020-07" db="EMBL/GenBank/DDBJ databases">
        <title>Stappia sp., F7233, whole genome shotgun sequencing project.</title>
        <authorList>
            <person name="Jiang S."/>
            <person name="Liu Z.W."/>
            <person name="Du Z.J."/>
        </authorList>
    </citation>
    <scope>NUCLEOTIDE SEQUENCE [LARGE SCALE GENOMIC DNA]</scope>
    <source>
        <strain evidence="4 5">F7233</strain>
    </source>
</reference>
<dbReference type="AlphaFoldDB" id="A0A839ACA5"/>
<dbReference type="PROSITE" id="PS51318">
    <property type="entry name" value="TAT"/>
    <property type="match status" value="1"/>
</dbReference>
<dbReference type="InterPro" id="IPR038404">
    <property type="entry name" value="TRAP_DctP_sf"/>
</dbReference>